<gene>
    <name evidence="6" type="primary">c11h11orf53</name>
</gene>
<feature type="compositionally biased region" description="Basic and acidic residues" evidence="4">
    <location>
        <begin position="265"/>
        <end position="276"/>
    </location>
</feature>
<dbReference type="PANTHER" id="PTHR28376">
    <property type="entry name" value="RGD1562914"/>
    <property type="match status" value="1"/>
</dbReference>
<evidence type="ECO:0000256" key="2">
    <source>
        <dbReference type="ARBA" id="ARBA00023159"/>
    </source>
</evidence>
<dbReference type="eggNOG" id="ENOG502RC2Q">
    <property type="taxonomic scope" value="Eukaryota"/>
</dbReference>
<keyword evidence="3" id="KW-0804">Transcription</keyword>
<feature type="region of interest" description="Disordered" evidence="4">
    <location>
        <begin position="21"/>
        <end position="47"/>
    </location>
</feature>
<dbReference type="KEGG" id="tru:105416192"/>
<dbReference type="OrthoDB" id="9892004at2759"/>
<dbReference type="PANTHER" id="PTHR28376:SF1">
    <property type="entry name" value="POU DOMAIN CLASS 2-ASSOCIATING FACTOR 2"/>
    <property type="match status" value="1"/>
</dbReference>
<dbReference type="OMA" id="QHRSSGW"/>
<evidence type="ECO:0000313" key="7">
    <source>
        <dbReference type="Proteomes" id="UP000005226"/>
    </source>
</evidence>
<keyword evidence="2" id="KW-0010">Activator</keyword>
<reference evidence="6" key="2">
    <citation type="submission" date="2025-08" db="UniProtKB">
        <authorList>
            <consortium name="Ensembl"/>
        </authorList>
    </citation>
    <scope>IDENTIFICATION</scope>
</reference>
<dbReference type="PROSITE" id="PS52003">
    <property type="entry name" value="OCA"/>
    <property type="match status" value="1"/>
</dbReference>
<dbReference type="AlphaFoldDB" id="H2TXA5"/>
<dbReference type="InParanoid" id="H2TXA5"/>
<evidence type="ECO:0000256" key="3">
    <source>
        <dbReference type="ARBA" id="ARBA00023163"/>
    </source>
</evidence>
<dbReference type="InterPro" id="IPR047571">
    <property type="entry name" value="OCA"/>
</dbReference>
<dbReference type="CTD" id="341032"/>
<dbReference type="GO" id="GO:0005634">
    <property type="term" value="C:nucleus"/>
    <property type="evidence" value="ECO:0007669"/>
    <property type="project" value="TreeGrafter"/>
</dbReference>
<feature type="compositionally biased region" description="Low complexity" evidence="4">
    <location>
        <begin position="189"/>
        <end position="206"/>
    </location>
</feature>
<evidence type="ECO:0000259" key="5">
    <source>
        <dbReference type="PROSITE" id="PS52003"/>
    </source>
</evidence>
<dbReference type="Proteomes" id="UP000005226">
    <property type="component" value="Chromosome 11"/>
</dbReference>
<evidence type="ECO:0000256" key="1">
    <source>
        <dbReference type="ARBA" id="ARBA00023015"/>
    </source>
</evidence>
<proteinExistence type="predicted"/>
<reference evidence="6 7" key="1">
    <citation type="journal article" date="2011" name="Genome Biol. Evol.">
        <title>Integration of the genetic map and genome assembly of fugu facilitates insights into distinct features of genome evolution in teleosts and mammals.</title>
        <authorList>
            <person name="Kai W."/>
            <person name="Kikuchi K."/>
            <person name="Tohari S."/>
            <person name="Chew A.K."/>
            <person name="Tay A."/>
            <person name="Fujiwara A."/>
            <person name="Hosoya S."/>
            <person name="Suetake H."/>
            <person name="Naruse K."/>
            <person name="Brenner S."/>
            <person name="Suzuki Y."/>
            <person name="Venkatesh B."/>
        </authorList>
    </citation>
    <scope>NUCLEOTIDE SEQUENCE [LARGE SCALE GENOMIC DNA]</scope>
</reference>
<evidence type="ECO:0000256" key="4">
    <source>
        <dbReference type="SAM" id="MobiDB-lite"/>
    </source>
</evidence>
<dbReference type="Ensembl" id="ENSTRUT00000029431.3">
    <property type="protein sequence ID" value="ENSTRUP00000029314.2"/>
    <property type="gene ID" value="ENSTRUG00000011598.3"/>
</dbReference>
<sequence>MEADYSKRVYQGVRVKHTVKDLLAEKRSRQTAGPRYNGGSPSPSSLVQVPGSHVLPGYYGMRRPFISDSDFSNKQFSPDVYSTTLAGKPLSCESAAVGGYPSLIDSYYPEAFGEYRSTAAFSAPGGSFLPSSALSSLLPSYVGESSHLFVRDSWDQSVPEPVSQVEPLCPTSLASVPPSMSSPDPPGSPSQYRSPSRSSSMSGQPYALHPLEDAHYHSLTPSTSYPLASAPFPCPPYMSSPIGDLVSKMGTEETPEGQVGLSADGEGHPCWPKEDGMNSWSPYEVRRAF</sequence>
<accession>H2TXA5</accession>
<dbReference type="GeneID" id="105416192"/>
<dbReference type="InterPro" id="IPR037655">
    <property type="entry name" value="POU2AF2"/>
</dbReference>
<dbReference type="HOGENOM" id="CLU_086232_0_0_1"/>
<feature type="region of interest" description="Disordered" evidence="4">
    <location>
        <begin position="252"/>
        <end position="277"/>
    </location>
</feature>
<feature type="domain" description="OCA" evidence="5">
    <location>
        <begin position="7"/>
        <end position="29"/>
    </location>
</feature>
<feature type="region of interest" description="Disordered" evidence="4">
    <location>
        <begin position="160"/>
        <end position="206"/>
    </location>
</feature>
<evidence type="ECO:0000313" key="6">
    <source>
        <dbReference type="Ensembl" id="ENSTRUP00000029314.2"/>
    </source>
</evidence>
<organism evidence="6 7">
    <name type="scientific">Takifugu rubripes</name>
    <name type="common">Japanese pufferfish</name>
    <name type="synonym">Fugu rubripes</name>
    <dbReference type="NCBI Taxonomy" id="31033"/>
    <lineage>
        <taxon>Eukaryota</taxon>
        <taxon>Metazoa</taxon>
        <taxon>Chordata</taxon>
        <taxon>Craniata</taxon>
        <taxon>Vertebrata</taxon>
        <taxon>Euteleostomi</taxon>
        <taxon>Actinopterygii</taxon>
        <taxon>Neopterygii</taxon>
        <taxon>Teleostei</taxon>
        <taxon>Neoteleostei</taxon>
        <taxon>Acanthomorphata</taxon>
        <taxon>Eupercaria</taxon>
        <taxon>Tetraodontiformes</taxon>
        <taxon>Tetradontoidea</taxon>
        <taxon>Tetraodontidae</taxon>
        <taxon>Takifugu</taxon>
    </lineage>
</organism>
<dbReference type="GO" id="GO:0070974">
    <property type="term" value="F:POU domain binding"/>
    <property type="evidence" value="ECO:0007669"/>
    <property type="project" value="InterPro"/>
</dbReference>
<keyword evidence="7" id="KW-1185">Reference proteome</keyword>
<reference evidence="6" key="3">
    <citation type="submission" date="2025-09" db="UniProtKB">
        <authorList>
            <consortium name="Ensembl"/>
        </authorList>
    </citation>
    <scope>IDENTIFICATION</scope>
</reference>
<name>H2TXA5_TAKRU</name>
<dbReference type="Pfam" id="PF17721">
    <property type="entry name" value="POU2AF2"/>
    <property type="match status" value="1"/>
</dbReference>
<protein>
    <submittedName>
        <fullName evidence="6">Si:ch211-213d14.1</fullName>
    </submittedName>
</protein>
<dbReference type="GO" id="GO:0003713">
    <property type="term" value="F:transcription coactivator activity"/>
    <property type="evidence" value="ECO:0007669"/>
    <property type="project" value="TreeGrafter"/>
</dbReference>
<dbReference type="GeneTree" id="ENSGT00940000167856"/>
<dbReference type="GO" id="GO:0043565">
    <property type="term" value="F:sequence-specific DNA binding"/>
    <property type="evidence" value="ECO:0007669"/>
    <property type="project" value="TreeGrafter"/>
</dbReference>
<keyword evidence="1" id="KW-0805">Transcription regulation</keyword>